<evidence type="ECO:0000313" key="2">
    <source>
        <dbReference type="Proteomes" id="UP000246635"/>
    </source>
</evidence>
<name>A0A2V2YAM2_9BACL</name>
<sequence>MDLNERSIAVGILHDGKISSIERGQNKLILKVHIQYLAEMIGRDFEYFTYEFMNCDDTYFVYWNSESRVEMTNEMSNLCLEINESELDGEYIKVTCLCYKPGIEGGFLYIKASQLIIYDHEGNELSFEDMRIAAKEYWK</sequence>
<dbReference type="OrthoDB" id="2627800at2"/>
<evidence type="ECO:0000313" key="1">
    <source>
        <dbReference type="EMBL" id="PWV87037.1"/>
    </source>
</evidence>
<comment type="caution">
    <text evidence="1">The sequence shown here is derived from an EMBL/GenBank/DDBJ whole genome shotgun (WGS) entry which is preliminary data.</text>
</comment>
<keyword evidence="2" id="KW-1185">Reference proteome</keyword>
<organism evidence="1 2">
    <name type="scientific">Paenibacillus cellulosilyticus</name>
    <dbReference type="NCBI Taxonomy" id="375489"/>
    <lineage>
        <taxon>Bacteria</taxon>
        <taxon>Bacillati</taxon>
        <taxon>Bacillota</taxon>
        <taxon>Bacilli</taxon>
        <taxon>Bacillales</taxon>
        <taxon>Paenibacillaceae</taxon>
        <taxon>Paenibacillus</taxon>
    </lineage>
</organism>
<proteinExistence type="predicted"/>
<protein>
    <submittedName>
        <fullName evidence="1">Uncharacterized protein</fullName>
    </submittedName>
</protein>
<dbReference type="RefSeq" id="WP_110047709.1">
    <property type="nucleotide sequence ID" value="NZ_CP054612.1"/>
</dbReference>
<gene>
    <name evidence="1" type="ORF">DFQ01_1681</name>
</gene>
<dbReference type="AlphaFoldDB" id="A0A2V2YAM2"/>
<dbReference type="EMBL" id="QGTQ01000068">
    <property type="protein sequence ID" value="PWV87037.1"/>
    <property type="molecule type" value="Genomic_DNA"/>
</dbReference>
<dbReference type="Proteomes" id="UP000246635">
    <property type="component" value="Unassembled WGS sequence"/>
</dbReference>
<reference evidence="1 2" key="1">
    <citation type="submission" date="2018-05" db="EMBL/GenBank/DDBJ databases">
        <title>Genomic Encyclopedia of Type Strains, Phase III (KMG-III): the genomes of soil and plant-associated and newly described type strains.</title>
        <authorList>
            <person name="Whitman W."/>
        </authorList>
    </citation>
    <scope>NUCLEOTIDE SEQUENCE [LARGE SCALE GENOMIC DNA]</scope>
    <source>
        <strain evidence="1 2">CECT 5696</strain>
    </source>
</reference>
<accession>A0A2V2YAM2</accession>